<sequence length="180" mass="19474">MIVGDACWQLRLAQRRCAVGVGRQDCTRARSLRASDGEQRRVLPLFTMTDVRGSTWQGRRTVHHPPSAAGTSGSGATRNVQARATVWRHAPKAVCATRQHGTCCVFLQEGNLRKRGSEERLTGSAGKGRGDAALRPRQGRGQGEGERSRRTHKGGAWGHPPGATRARKSNRAEASKDDSG</sequence>
<dbReference type="AlphaFoldDB" id="F9WVD9"/>
<reference evidence="2 3" key="1">
    <citation type="journal article" date="2012" name="Proc. Natl. Acad. Sci. U.S.A.">
        <title>Antigenic diversity is generated by distinct evolutionary mechanisms in African trypanosome species.</title>
        <authorList>
            <person name="Jackson A.P."/>
            <person name="Berry A."/>
            <person name="Aslett M."/>
            <person name="Allison H.C."/>
            <person name="Burton P."/>
            <person name="Vavrova-Anderson J."/>
            <person name="Brown R."/>
            <person name="Browne H."/>
            <person name="Corton N."/>
            <person name="Hauser H."/>
            <person name="Gamble J."/>
            <person name="Gilderthorp R."/>
            <person name="Marcello L."/>
            <person name="McQuillan J."/>
            <person name="Otto T.D."/>
            <person name="Quail M.A."/>
            <person name="Sanders M.J."/>
            <person name="van Tonder A."/>
            <person name="Ginger M.L."/>
            <person name="Field M.C."/>
            <person name="Barry J.D."/>
            <person name="Hertz-Fowler C."/>
            <person name="Berriman M."/>
        </authorList>
    </citation>
    <scope>NUCLEOTIDE SEQUENCE</scope>
    <source>
        <strain evidence="2 3">Y486</strain>
    </source>
</reference>
<evidence type="ECO:0000313" key="2">
    <source>
        <dbReference type="EMBL" id="CCD21546.1"/>
    </source>
</evidence>
<proteinExistence type="predicted"/>
<keyword evidence="3" id="KW-1185">Reference proteome</keyword>
<evidence type="ECO:0000256" key="1">
    <source>
        <dbReference type="SAM" id="MobiDB-lite"/>
    </source>
</evidence>
<feature type="compositionally biased region" description="Polar residues" evidence="1">
    <location>
        <begin position="69"/>
        <end position="79"/>
    </location>
</feature>
<evidence type="ECO:0000313" key="3">
    <source>
        <dbReference type="Proteomes" id="UP000009027"/>
    </source>
</evidence>
<protein>
    <submittedName>
        <fullName evidence="2">Uncharacterized protein</fullName>
    </submittedName>
</protein>
<feature type="region of interest" description="Disordered" evidence="1">
    <location>
        <begin position="56"/>
        <end position="79"/>
    </location>
</feature>
<feature type="compositionally biased region" description="Basic and acidic residues" evidence="1">
    <location>
        <begin position="170"/>
        <end position="180"/>
    </location>
</feature>
<gene>
    <name evidence="2" type="ORF">TvY486_0044630</name>
</gene>
<dbReference type="VEuPathDB" id="TriTrypDB:TvY486_0044630"/>
<organism evidence="2 3">
    <name type="scientific">Trypanosoma vivax (strain Y486)</name>
    <dbReference type="NCBI Taxonomy" id="1055687"/>
    <lineage>
        <taxon>Eukaryota</taxon>
        <taxon>Discoba</taxon>
        <taxon>Euglenozoa</taxon>
        <taxon>Kinetoplastea</taxon>
        <taxon>Metakinetoplastina</taxon>
        <taxon>Trypanosomatida</taxon>
        <taxon>Trypanosomatidae</taxon>
        <taxon>Trypanosoma</taxon>
        <taxon>Duttonella</taxon>
    </lineage>
</organism>
<feature type="region of interest" description="Disordered" evidence="1">
    <location>
        <begin position="114"/>
        <end position="180"/>
    </location>
</feature>
<accession>F9WVD9</accession>
<dbReference type="EMBL" id="CAEX01007894">
    <property type="protein sequence ID" value="CCD21546.1"/>
    <property type="molecule type" value="Genomic_DNA"/>
</dbReference>
<name>F9WVD9_TRYVY</name>
<dbReference type="Proteomes" id="UP000009027">
    <property type="component" value="Unassembled WGS sequence"/>
</dbReference>